<dbReference type="SUPFAM" id="SSF51556">
    <property type="entry name" value="Metallo-dependent hydrolases"/>
    <property type="match status" value="1"/>
</dbReference>
<feature type="transmembrane region" description="Helical" evidence="2">
    <location>
        <begin position="20"/>
        <end position="37"/>
    </location>
</feature>
<keyword evidence="2" id="KW-1133">Transmembrane helix</keyword>
<evidence type="ECO:0000256" key="1">
    <source>
        <dbReference type="ARBA" id="ARBA00009275"/>
    </source>
</evidence>
<evidence type="ECO:0000313" key="4">
    <source>
        <dbReference type="Proteomes" id="UP000580250"/>
    </source>
</evidence>
<keyword evidence="2" id="KW-0812">Transmembrane</keyword>
<accession>A0A6V7W900</accession>
<dbReference type="AlphaFoldDB" id="A0A6V7W900"/>
<dbReference type="Gene3D" id="3.20.20.140">
    <property type="entry name" value="Metal-dependent hydrolases"/>
    <property type="match status" value="1"/>
</dbReference>
<dbReference type="Pfam" id="PF01026">
    <property type="entry name" value="TatD_DNase"/>
    <property type="match status" value="1"/>
</dbReference>
<sequence length="120" mass="14007">MEQKMSFCMHLQAILKVFVWVWRPTFIFLWLQPLLLIKKRKNLCELSHSNVYAWKQTHVLGPNREERNEPANARLSVEFIAKIKGIDVAEVIRVTSANAKRLFKIPVIPRIAPPPFFPSL</sequence>
<dbReference type="EMBL" id="CAJEWN010000471">
    <property type="protein sequence ID" value="CAD2183532.1"/>
    <property type="molecule type" value="Genomic_DNA"/>
</dbReference>
<comment type="similarity">
    <text evidence="1">Belongs to the metallo-dependent hydrolases superfamily. TatD-type hydrolase family.</text>
</comment>
<dbReference type="InterPro" id="IPR032466">
    <property type="entry name" value="Metal_Hydrolase"/>
</dbReference>
<keyword evidence="2" id="KW-0472">Membrane</keyword>
<proteinExistence type="inferred from homology"/>
<dbReference type="GO" id="GO:0016788">
    <property type="term" value="F:hydrolase activity, acting on ester bonds"/>
    <property type="evidence" value="ECO:0007669"/>
    <property type="project" value="InterPro"/>
</dbReference>
<dbReference type="InterPro" id="IPR001130">
    <property type="entry name" value="TatD-like"/>
</dbReference>
<organism evidence="3 4">
    <name type="scientific">Meloidogyne enterolobii</name>
    <name type="common">Root-knot nematode worm</name>
    <name type="synonym">Meloidogyne mayaguensis</name>
    <dbReference type="NCBI Taxonomy" id="390850"/>
    <lineage>
        <taxon>Eukaryota</taxon>
        <taxon>Metazoa</taxon>
        <taxon>Ecdysozoa</taxon>
        <taxon>Nematoda</taxon>
        <taxon>Chromadorea</taxon>
        <taxon>Rhabditida</taxon>
        <taxon>Tylenchina</taxon>
        <taxon>Tylenchomorpha</taxon>
        <taxon>Tylenchoidea</taxon>
        <taxon>Meloidogynidae</taxon>
        <taxon>Meloidogyninae</taxon>
        <taxon>Meloidogyne</taxon>
    </lineage>
</organism>
<dbReference type="Proteomes" id="UP000580250">
    <property type="component" value="Unassembled WGS sequence"/>
</dbReference>
<dbReference type="OrthoDB" id="413993at2759"/>
<comment type="caution">
    <text evidence="3">The sequence shown here is derived from an EMBL/GenBank/DDBJ whole genome shotgun (WGS) entry which is preliminary data.</text>
</comment>
<evidence type="ECO:0000313" key="3">
    <source>
        <dbReference type="EMBL" id="CAD2183532.1"/>
    </source>
</evidence>
<reference evidence="3 4" key="1">
    <citation type="submission" date="2020-08" db="EMBL/GenBank/DDBJ databases">
        <authorList>
            <person name="Koutsovoulos G."/>
            <person name="Danchin GJ E."/>
        </authorList>
    </citation>
    <scope>NUCLEOTIDE SEQUENCE [LARGE SCALE GENOMIC DNA]</scope>
</reference>
<evidence type="ECO:0000256" key="2">
    <source>
        <dbReference type="SAM" id="Phobius"/>
    </source>
</evidence>
<name>A0A6V7W900_MELEN</name>
<gene>
    <name evidence="3" type="ORF">MENT_LOCUS35834</name>
</gene>
<protein>
    <submittedName>
        <fullName evidence="3">Uncharacterized protein</fullName>
    </submittedName>
</protein>